<sequence length="65" mass="7729">MAVVYPAELREFRKGLNIIKKKIHKKRTIVGLMFLLVYHLLIINSKLIKHLFSFYNLNVFFSPSH</sequence>
<keyword evidence="1" id="KW-0472">Membrane</keyword>
<organism evidence="2 3">
    <name type="scientific">Brachionus plicatilis</name>
    <name type="common">Marine rotifer</name>
    <name type="synonym">Brachionus muelleri</name>
    <dbReference type="NCBI Taxonomy" id="10195"/>
    <lineage>
        <taxon>Eukaryota</taxon>
        <taxon>Metazoa</taxon>
        <taxon>Spiralia</taxon>
        <taxon>Gnathifera</taxon>
        <taxon>Rotifera</taxon>
        <taxon>Eurotatoria</taxon>
        <taxon>Monogononta</taxon>
        <taxon>Pseudotrocha</taxon>
        <taxon>Ploima</taxon>
        <taxon>Brachionidae</taxon>
        <taxon>Brachionus</taxon>
    </lineage>
</organism>
<accession>A0A3M7QJQ8</accession>
<keyword evidence="1" id="KW-0812">Transmembrane</keyword>
<reference evidence="2 3" key="1">
    <citation type="journal article" date="2018" name="Sci. Rep.">
        <title>Genomic signatures of local adaptation to the degree of environmental predictability in rotifers.</title>
        <authorList>
            <person name="Franch-Gras L."/>
            <person name="Hahn C."/>
            <person name="Garcia-Roger E.M."/>
            <person name="Carmona M.J."/>
            <person name="Serra M."/>
            <person name="Gomez A."/>
        </authorList>
    </citation>
    <scope>NUCLEOTIDE SEQUENCE [LARGE SCALE GENOMIC DNA]</scope>
    <source>
        <strain evidence="2">HYR1</strain>
    </source>
</reference>
<evidence type="ECO:0000313" key="3">
    <source>
        <dbReference type="Proteomes" id="UP000276133"/>
    </source>
</evidence>
<name>A0A3M7QJQ8_BRAPC</name>
<gene>
    <name evidence="2" type="ORF">BpHYR1_015034</name>
</gene>
<keyword evidence="1" id="KW-1133">Transmembrane helix</keyword>
<comment type="caution">
    <text evidence="2">The sequence shown here is derived from an EMBL/GenBank/DDBJ whole genome shotgun (WGS) entry which is preliminary data.</text>
</comment>
<keyword evidence="3" id="KW-1185">Reference proteome</keyword>
<feature type="transmembrane region" description="Helical" evidence="1">
    <location>
        <begin position="29"/>
        <end position="48"/>
    </location>
</feature>
<proteinExistence type="predicted"/>
<evidence type="ECO:0000256" key="1">
    <source>
        <dbReference type="SAM" id="Phobius"/>
    </source>
</evidence>
<evidence type="ECO:0000313" key="2">
    <source>
        <dbReference type="EMBL" id="RNA11188.1"/>
    </source>
</evidence>
<dbReference type="EMBL" id="REGN01006023">
    <property type="protein sequence ID" value="RNA11188.1"/>
    <property type="molecule type" value="Genomic_DNA"/>
</dbReference>
<protein>
    <submittedName>
        <fullName evidence="2">Uncharacterized protein</fullName>
    </submittedName>
</protein>
<dbReference type="Proteomes" id="UP000276133">
    <property type="component" value="Unassembled WGS sequence"/>
</dbReference>
<dbReference type="AlphaFoldDB" id="A0A3M7QJQ8"/>